<keyword evidence="3" id="KW-1185">Reference proteome</keyword>
<accession>A0A0V0RG72</accession>
<reference evidence="2 3" key="1">
    <citation type="submission" date="2015-01" db="EMBL/GenBank/DDBJ databases">
        <title>Evolution of Trichinella species and genotypes.</title>
        <authorList>
            <person name="Korhonen P.K."/>
            <person name="Edoardo P."/>
            <person name="Giuseppe L.R."/>
            <person name="Gasser R.B."/>
        </authorList>
    </citation>
    <scope>NUCLEOTIDE SEQUENCE [LARGE SCALE GENOMIC DNA]</scope>
    <source>
        <strain evidence="2">ISS37</strain>
    </source>
</reference>
<comment type="caution">
    <text evidence="2">The sequence shown here is derived from an EMBL/GenBank/DDBJ whole genome shotgun (WGS) entry which is preliminary data.</text>
</comment>
<name>A0A0V0RG72_9BILA</name>
<proteinExistence type="predicted"/>
<sequence>MPSGKRETERKVNAPVNTGPSPNSDARVNNPTDRADEPAQGSGPLQINHNYTLFSLFLTDCIFRSSWPTGGMVSQAGDDERTELKCEYGNNEPQRNESRPQVRHNFLSQMSGFFNHGYACHAGGDPKATAVGAVSFGTPVYKT</sequence>
<feature type="region of interest" description="Disordered" evidence="1">
    <location>
        <begin position="1"/>
        <end position="45"/>
    </location>
</feature>
<dbReference type="AlphaFoldDB" id="A0A0V0RG72"/>
<evidence type="ECO:0000313" key="3">
    <source>
        <dbReference type="Proteomes" id="UP000054630"/>
    </source>
</evidence>
<feature type="compositionally biased region" description="Polar residues" evidence="1">
    <location>
        <begin position="15"/>
        <end position="32"/>
    </location>
</feature>
<protein>
    <submittedName>
        <fullName evidence="2">Uncharacterized protein</fullName>
    </submittedName>
</protein>
<evidence type="ECO:0000256" key="1">
    <source>
        <dbReference type="SAM" id="MobiDB-lite"/>
    </source>
</evidence>
<organism evidence="2 3">
    <name type="scientific">Trichinella nelsoni</name>
    <dbReference type="NCBI Taxonomy" id="6336"/>
    <lineage>
        <taxon>Eukaryota</taxon>
        <taxon>Metazoa</taxon>
        <taxon>Ecdysozoa</taxon>
        <taxon>Nematoda</taxon>
        <taxon>Enoplea</taxon>
        <taxon>Dorylaimia</taxon>
        <taxon>Trichinellida</taxon>
        <taxon>Trichinellidae</taxon>
        <taxon>Trichinella</taxon>
    </lineage>
</organism>
<dbReference type="EMBL" id="JYDL01000212">
    <property type="protein sequence ID" value="KRX13256.1"/>
    <property type="molecule type" value="Genomic_DNA"/>
</dbReference>
<feature type="compositionally biased region" description="Basic and acidic residues" evidence="1">
    <location>
        <begin position="1"/>
        <end position="12"/>
    </location>
</feature>
<dbReference type="OrthoDB" id="10376238at2759"/>
<evidence type="ECO:0000313" key="2">
    <source>
        <dbReference type="EMBL" id="KRX13256.1"/>
    </source>
</evidence>
<gene>
    <name evidence="2" type="ORF">T07_9103</name>
</gene>
<dbReference type="Proteomes" id="UP000054630">
    <property type="component" value="Unassembled WGS sequence"/>
</dbReference>